<dbReference type="PANTHER" id="PTHR30329">
    <property type="entry name" value="STATOR ELEMENT OF FLAGELLAR MOTOR COMPLEX"/>
    <property type="match status" value="1"/>
</dbReference>
<reference evidence="11 12" key="1">
    <citation type="submission" date="2020-08" db="EMBL/GenBank/DDBJ databases">
        <title>Genomic Encyclopedia of Type Strains, Phase IV (KMG-IV): sequencing the most valuable type-strain genomes for metagenomic binning, comparative biology and taxonomic classification.</title>
        <authorList>
            <person name="Goeker M."/>
        </authorList>
    </citation>
    <scope>NUCLEOTIDE SEQUENCE [LARGE SCALE GENOMIC DNA]</scope>
    <source>
        <strain evidence="11 12">DSM 27026</strain>
    </source>
</reference>
<keyword evidence="5 9" id="KW-1133">Transmembrane helix</keyword>
<evidence type="ECO:0000256" key="3">
    <source>
        <dbReference type="ARBA" id="ARBA00022475"/>
    </source>
</evidence>
<dbReference type="PROSITE" id="PS51123">
    <property type="entry name" value="OMPA_2"/>
    <property type="match status" value="1"/>
</dbReference>
<evidence type="ECO:0000256" key="6">
    <source>
        <dbReference type="ARBA" id="ARBA00023136"/>
    </source>
</evidence>
<dbReference type="AlphaFoldDB" id="A0A840VQ70"/>
<dbReference type="Proteomes" id="UP000553706">
    <property type="component" value="Unassembled WGS sequence"/>
</dbReference>
<dbReference type="Pfam" id="PF00691">
    <property type="entry name" value="OmpA"/>
    <property type="match status" value="1"/>
</dbReference>
<comment type="similarity">
    <text evidence="2">Belongs to the MotB family.</text>
</comment>
<keyword evidence="4 9" id="KW-0812">Transmembrane</keyword>
<evidence type="ECO:0000256" key="9">
    <source>
        <dbReference type="SAM" id="Phobius"/>
    </source>
</evidence>
<gene>
    <name evidence="11" type="ORF">HNP71_002016</name>
</gene>
<name>A0A840VQ70_9PROT</name>
<dbReference type="RefSeq" id="WP_183266771.1">
    <property type="nucleotide sequence ID" value="NZ_JACHFJ010000009.1"/>
</dbReference>
<dbReference type="CDD" id="cd07185">
    <property type="entry name" value="OmpA_C-like"/>
    <property type="match status" value="1"/>
</dbReference>
<keyword evidence="3" id="KW-1003">Cell membrane</keyword>
<evidence type="ECO:0000256" key="8">
    <source>
        <dbReference type="SAM" id="MobiDB-lite"/>
    </source>
</evidence>
<dbReference type="InterPro" id="IPR025713">
    <property type="entry name" value="MotB-like_N_dom"/>
</dbReference>
<evidence type="ECO:0000313" key="12">
    <source>
        <dbReference type="Proteomes" id="UP000553706"/>
    </source>
</evidence>
<protein>
    <submittedName>
        <fullName evidence="11">Chemotaxis protein MotB</fullName>
    </submittedName>
</protein>
<feature type="region of interest" description="Disordered" evidence="8">
    <location>
        <begin position="69"/>
        <end position="100"/>
    </location>
</feature>
<dbReference type="EMBL" id="JACHFJ010000009">
    <property type="protein sequence ID" value="MBB5373751.1"/>
    <property type="molecule type" value="Genomic_DNA"/>
</dbReference>
<evidence type="ECO:0000256" key="5">
    <source>
        <dbReference type="ARBA" id="ARBA00022989"/>
    </source>
</evidence>
<comment type="subcellular location">
    <subcellularLocation>
        <location evidence="1">Cell membrane</location>
        <topology evidence="1">Single-pass membrane protein</topology>
    </subcellularLocation>
</comment>
<dbReference type="Gene3D" id="3.30.1330.60">
    <property type="entry name" value="OmpA-like domain"/>
    <property type="match status" value="1"/>
</dbReference>
<evidence type="ECO:0000259" key="10">
    <source>
        <dbReference type="PROSITE" id="PS51123"/>
    </source>
</evidence>
<comment type="caution">
    <text evidence="11">The sequence shown here is derived from an EMBL/GenBank/DDBJ whole genome shotgun (WGS) entry which is preliminary data.</text>
</comment>
<accession>A0A840VQ70</accession>
<dbReference type="InterPro" id="IPR006665">
    <property type="entry name" value="OmpA-like"/>
</dbReference>
<evidence type="ECO:0000256" key="2">
    <source>
        <dbReference type="ARBA" id="ARBA00008914"/>
    </source>
</evidence>
<dbReference type="SUPFAM" id="SSF103088">
    <property type="entry name" value="OmpA-like"/>
    <property type="match status" value="1"/>
</dbReference>
<sequence>MATLPKKKPKPHKPENHERWVISYADLLTLLLATFVVLYASSQHDRHKEDEVAQSFIKAFHGMPPQVMTPTPTGSRGVLQHQDSAVPKPEETPAASKLPKSMAHQLSDSMQTLQAMQLKLSALFQPMIEKHQVTVTSEPLTLIVQLDASVLFPSGEADLKPEGAALLKQVAAGFVNLPAGFRIVVQGYTDNQPIATAQFPSNWSLSAERAVTVVALFVSSGVAGKQLAAEGFGEFSPLADNGTDAGRAQNRRVVVVVHAPDPSQK</sequence>
<organism evidence="11 12">
    <name type="scientific">Acidocella aromatica</name>
    <dbReference type="NCBI Taxonomy" id="1303579"/>
    <lineage>
        <taxon>Bacteria</taxon>
        <taxon>Pseudomonadati</taxon>
        <taxon>Pseudomonadota</taxon>
        <taxon>Alphaproteobacteria</taxon>
        <taxon>Acetobacterales</taxon>
        <taxon>Acidocellaceae</taxon>
        <taxon>Acidocella</taxon>
    </lineage>
</organism>
<evidence type="ECO:0000256" key="4">
    <source>
        <dbReference type="ARBA" id="ARBA00022692"/>
    </source>
</evidence>
<proteinExistence type="inferred from homology"/>
<dbReference type="InterPro" id="IPR050330">
    <property type="entry name" value="Bact_OuterMem_StrucFunc"/>
</dbReference>
<keyword evidence="6 7" id="KW-0472">Membrane</keyword>
<feature type="domain" description="OmpA-like" evidence="10">
    <location>
        <begin position="139"/>
        <end position="261"/>
    </location>
</feature>
<keyword evidence="12" id="KW-1185">Reference proteome</keyword>
<dbReference type="Pfam" id="PF13677">
    <property type="entry name" value="MotB_plug"/>
    <property type="match status" value="1"/>
</dbReference>
<feature type="transmembrane region" description="Helical" evidence="9">
    <location>
        <begin position="21"/>
        <end position="40"/>
    </location>
</feature>
<evidence type="ECO:0000313" key="11">
    <source>
        <dbReference type="EMBL" id="MBB5373751.1"/>
    </source>
</evidence>
<dbReference type="PANTHER" id="PTHR30329:SF20">
    <property type="entry name" value="EXPORTED PROTEIN"/>
    <property type="match status" value="1"/>
</dbReference>
<dbReference type="GO" id="GO:0005886">
    <property type="term" value="C:plasma membrane"/>
    <property type="evidence" value="ECO:0007669"/>
    <property type="project" value="UniProtKB-SubCell"/>
</dbReference>
<evidence type="ECO:0000256" key="7">
    <source>
        <dbReference type="PROSITE-ProRule" id="PRU00473"/>
    </source>
</evidence>
<dbReference type="InterPro" id="IPR036737">
    <property type="entry name" value="OmpA-like_sf"/>
</dbReference>
<evidence type="ECO:0000256" key="1">
    <source>
        <dbReference type="ARBA" id="ARBA00004162"/>
    </source>
</evidence>